<reference evidence="1" key="1">
    <citation type="submission" date="2018-05" db="EMBL/GenBank/DDBJ databases">
        <authorList>
            <person name="Lanie J.A."/>
            <person name="Ng W.-L."/>
            <person name="Kazmierczak K.M."/>
            <person name="Andrzejewski T.M."/>
            <person name="Davidsen T.M."/>
            <person name="Wayne K.J."/>
            <person name="Tettelin H."/>
            <person name="Glass J.I."/>
            <person name="Rusch D."/>
            <person name="Podicherti R."/>
            <person name="Tsui H.-C.T."/>
            <person name="Winkler M.E."/>
        </authorList>
    </citation>
    <scope>NUCLEOTIDE SEQUENCE</scope>
</reference>
<sequence length="97" mass="11678">MMAEDDLEKWKRLDELLKSAERSLRERPELMYGNWEGDLIAWRKSDSSTWIWRRRGEYWKPIDEHVLGEVGLLRPEEIPDSIPPLPESTESFAWRKH</sequence>
<proteinExistence type="predicted"/>
<dbReference type="EMBL" id="UINC01128873">
    <property type="protein sequence ID" value="SVD08890.1"/>
    <property type="molecule type" value="Genomic_DNA"/>
</dbReference>
<gene>
    <name evidence="1" type="ORF">METZ01_LOCUS361744</name>
</gene>
<organism evidence="1">
    <name type="scientific">marine metagenome</name>
    <dbReference type="NCBI Taxonomy" id="408172"/>
    <lineage>
        <taxon>unclassified sequences</taxon>
        <taxon>metagenomes</taxon>
        <taxon>ecological metagenomes</taxon>
    </lineage>
</organism>
<name>A0A382SG08_9ZZZZ</name>
<evidence type="ECO:0000313" key="1">
    <source>
        <dbReference type="EMBL" id="SVD08890.1"/>
    </source>
</evidence>
<accession>A0A382SG08</accession>
<protein>
    <submittedName>
        <fullName evidence="1">Uncharacterized protein</fullName>
    </submittedName>
</protein>
<dbReference type="AlphaFoldDB" id="A0A382SG08"/>